<evidence type="ECO:0000256" key="1">
    <source>
        <dbReference type="ARBA" id="ARBA00022723"/>
    </source>
</evidence>
<evidence type="ECO:0000256" key="4">
    <source>
        <dbReference type="ARBA" id="ARBA00022833"/>
    </source>
</evidence>
<feature type="domain" description="C2H2-type" evidence="7">
    <location>
        <begin position="174"/>
        <end position="203"/>
    </location>
</feature>
<sequence length="827" mass="89401">MPPATRQSNRDRRYAYEGESSDGDSEQQASTSNNRPAPSIPHTEPADHDEQELVEEDEELYAESDGMAPDDDDFDPHADFDEVTSTRHKRKGSRATSSGSRSGRAGAESSAVLPALPRLRFAPPPQGGALVASCATPPRALPLISGPAPPKKAAKRTLTFAGGRKGDPDKARPYVCHTEGCDKAFSRKSDLIRHERIHTDDRPYECQTCHKSFIQRSALTVHERVHTGERPHCCDTCQRSFSDSSSLARHRRVHTGARPYVCDVCGRDFCRKTTLTKHIAKVHDGSANNAGPVVSRNRKRAVNTSTTSQVRVGPLVRQYTYQQGPEAPYPRPIAHESEAEPDSPASLDRADLDSPFATPAHFASPEETTPQYPLRTNVGGAGGWGHRRAATAYEDNHLPPIQTLVAPPFGRSNSMPNVPQVHERLYSVDHFGHAYEVDEYGNALGEDVHLAPIQTPYQQHDHEQHAPHSAFPTYAPARAGTRGGRLAAPERVDRSPSPMSAPPTANPALFSARPSISYEVEDPESEAYDEVEMAHVQPHGNGSSSAYAYRDEEEDEHEQDEQEQHLPTPATPFASTSTMPAFQQQPHFAPPAPGPSFSFSTYDRSTSGFASAPASHLRSPAMDGLKPHSSGGMNATLAAHNPQTSPLLHHVPPTFSPQSPAKSYTTSMRYSPMLGRSGGYVISPLLGGRGSSTGPTGSSSFFASPPTSHHAPPVQAGPSSSGAFSALTAPAPLASDRFSRHVPPLHEESQYHQHHFATPASPALGRKGYSARRLPRMMDAEGAGVGLGIEGVGRMEGSLREVNGWRDGAEDEEGRDVVKEEPISSEA</sequence>
<evidence type="ECO:0000256" key="6">
    <source>
        <dbReference type="SAM" id="MobiDB-lite"/>
    </source>
</evidence>
<feature type="domain" description="C2H2-type" evidence="7">
    <location>
        <begin position="260"/>
        <end position="288"/>
    </location>
</feature>
<feature type="compositionally biased region" description="Acidic residues" evidence="6">
    <location>
        <begin position="551"/>
        <end position="561"/>
    </location>
</feature>
<proteinExistence type="predicted"/>
<dbReference type="OrthoDB" id="654211at2759"/>
<dbReference type="AlphaFoldDB" id="A0A061BCH8"/>
<dbReference type="InterPro" id="IPR013087">
    <property type="entry name" value="Znf_C2H2_type"/>
</dbReference>
<organism evidence="8">
    <name type="scientific">Rhodotorula toruloides</name>
    <name type="common">Yeast</name>
    <name type="synonym">Rhodosporidium toruloides</name>
    <dbReference type="NCBI Taxonomy" id="5286"/>
    <lineage>
        <taxon>Eukaryota</taxon>
        <taxon>Fungi</taxon>
        <taxon>Dikarya</taxon>
        <taxon>Basidiomycota</taxon>
        <taxon>Pucciniomycotina</taxon>
        <taxon>Microbotryomycetes</taxon>
        <taxon>Sporidiobolales</taxon>
        <taxon>Sporidiobolaceae</taxon>
        <taxon>Rhodotorula</taxon>
    </lineage>
</organism>
<feature type="compositionally biased region" description="Basic and acidic residues" evidence="6">
    <location>
        <begin position="815"/>
        <end position="827"/>
    </location>
</feature>
<feature type="region of interest" description="Disordered" evidence="6">
    <location>
        <begin position="801"/>
        <end position="827"/>
    </location>
</feature>
<feature type="region of interest" description="Disordered" evidence="6">
    <location>
        <begin position="480"/>
        <end position="513"/>
    </location>
</feature>
<dbReference type="PANTHER" id="PTHR23235:SF120">
    <property type="entry name" value="KRUPPEL-LIKE FACTOR 15"/>
    <property type="match status" value="1"/>
</dbReference>
<protein>
    <submittedName>
        <fullName evidence="8">RHTO0S15e00584g1_1</fullName>
    </submittedName>
</protein>
<dbReference type="GO" id="GO:0000981">
    <property type="term" value="F:DNA-binding transcription factor activity, RNA polymerase II-specific"/>
    <property type="evidence" value="ECO:0007669"/>
    <property type="project" value="UniProtKB-ARBA"/>
</dbReference>
<feature type="region of interest" description="Disordered" evidence="6">
    <location>
        <begin position="323"/>
        <end position="374"/>
    </location>
</feature>
<evidence type="ECO:0000256" key="2">
    <source>
        <dbReference type="ARBA" id="ARBA00022737"/>
    </source>
</evidence>
<dbReference type="PROSITE" id="PS50157">
    <property type="entry name" value="ZINC_FINGER_C2H2_2"/>
    <property type="match status" value="4"/>
</dbReference>
<dbReference type="GO" id="GO:0000978">
    <property type="term" value="F:RNA polymerase II cis-regulatory region sequence-specific DNA binding"/>
    <property type="evidence" value="ECO:0007669"/>
    <property type="project" value="TreeGrafter"/>
</dbReference>
<keyword evidence="4" id="KW-0862">Zinc</keyword>
<dbReference type="PANTHER" id="PTHR23235">
    <property type="entry name" value="KRUEPPEL-LIKE TRANSCRIPTION FACTOR"/>
    <property type="match status" value="1"/>
</dbReference>
<dbReference type="Pfam" id="PF00096">
    <property type="entry name" value="zf-C2H2"/>
    <property type="match status" value="4"/>
</dbReference>
<evidence type="ECO:0000259" key="7">
    <source>
        <dbReference type="PROSITE" id="PS50157"/>
    </source>
</evidence>
<keyword evidence="2" id="KW-0677">Repeat</keyword>
<dbReference type="InterPro" id="IPR036236">
    <property type="entry name" value="Znf_C2H2_sf"/>
</dbReference>
<feature type="region of interest" description="Disordered" evidence="6">
    <location>
        <begin position="687"/>
        <end position="726"/>
    </location>
</feature>
<reference evidence="8" key="1">
    <citation type="journal article" date="2014" name="Genome Announc.">
        <title>Draft genome sequence of Rhodosporidium toruloides CECT1137, an oleaginous yeast of biotechnological interest.</title>
        <authorList>
            <person name="Morin N."/>
            <person name="Calcas X."/>
            <person name="Devillers H."/>
            <person name="Durrens P."/>
            <person name="Sherman D.J."/>
            <person name="Nicaud J.-M."/>
            <person name="Neuveglise C."/>
        </authorList>
    </citation>
    <scope>NUCLEOTIDE SEQUENCE</scope>
    <source>
        <strain evidence="8">CECT1137</strain>
    </source>
</reference>
<dbReference type="Gene3D" id="3.30.160.60">
    <property type="entry name" value="Classic Zinc Finger"/>
    <property type="match status" value="4"/>
</dbReference>
<feature type="domain" description="C2H2-type" evidence="7">
    <location>
        <begin position="232"/>
        <end position="259"/>
    </location>
</feature>
<feature type="compositionally biased region" description="Low complexity" evidence="6">
    <location>
        <begin position="94"/>
        <end position="110"/>
    </location>
</feature>
<dbReference type="FunFam" id="3.30.160.60:FF:000295">
    <property type="entry name" value="zinc finger protein 19"/>
    <property type="match status" value="1"/>
</dbReference>
<evidence type="ECO:0000256" key="5">
    <source>
        <dbReference type="PROSITE-ProRule" id="PRU00042"/>
    </source>
</evidence>
<feature type="region of interest" description="Disordered" evidence="6">
    <location>
        <begin position="537"/>
        <end position="577"/>
    </location>
</feature>
<dbReference type="PROSITE" id="PS00028">
    <property type="entry name" value="ZINC_FINGER_C2H2_1"/>
    <property type="match status" value="4"/>
</dbReference>
<dbReference type="SMART" id="SM00355">
    <property type="entry name" value="ZnF_C2H2"/>
    <property type="match status" value="4"/>
</dbReference>
<name>A0A061BCH8_RHOTO</name>
<dbReference type="SUPFAM" id="SSF57667">
    <property type="entry name" value="beta-beta-alpha zinc fingers"/>
    <property type="match status" value="2"/>
</dbReference>
<dbReference type="FunFam" id="3.30.160.60:FF:000557">
    <property type="entry name" value="zinc finger and SCAN domain-containing protein 29"/>
    <property type="match status" value="1"/>
</dbReference>
<accession>A0A061BCH8</accession>
<dbReference type="EMBL" id="LK052950">
    <property type="protein sequence ID" value="CDR47687.1"/>
    <property type="molecule type" value="Genomic_DNA"/>
</dbReference>
<gene>
    <name evidence="8" type="ORF">RHTO0S_15e00584g</name>
</gene>
<feature type="region of interest" description="Disordered" evidence="6">
    <location>
        <begin position="1"/>
        <end position="110"/>
    </location>
</feature>
<dbReference type="FunFam" id="3.30.160.60:FF:000125">
    <property type="entry name" value="Putative zinc finger protein 143"/>
    <property type="match status" value="1"/>
</dbReference>
<evidence type="ECO:0000313" key="8">
    <source>
        <dbReference type="EMBL" id="CDR47687.1"/>
    </source>
</evidence>
<evidence type="ECO:0000256" key="3">
    <source>
        <dbReference type="ARBA" id="ARBA00022771"/>
    </source>
</evidence>
<feature type="compositionally biased region" description="Low complexity" evidence="6">
    <location>
        <begin position="692"/>
        <end position="708"/>
    </location>
</feature>
<feature type="compositionally biased region" description="Acidic residues" evidence="6">
    <location>
        <begin position="47"/>
        <end position="74"/>
    </location>
</feature>
<feature type="compositionally biased region" description="Polar residues" evidence="6">
    <location>
        <begin position="26"/>
        <end position="36"/>
    </location>
</feature>
<keyword evidence="3 5" id="KW-0863">Zinc-finger</keyword>
<feature type="region of interest" description="Disordered" evidence="6">
    <location>
        <begin position="608"/>
        <end position="639"/>
    </location>
</feature>
<dbReference type="GO" id="GO:0008270">
    <property type="term" value="F:zinc ion binding"/>
    <property type="evidence" value="ECO:0007669"/>
    <property type="project" value="UniProtKB-KW"/>
</dbReference>
<keyword evidence="1" id="KW-0479">Metal-binding</keyword>
<feature type="domain" description="C2H2-type" evidence="7">
    <location>
        <begin position="204"/>
        <end position="231"/>
    </location>
</feature>
<dbReference type="FunFam" id="3.30.160.60:FF:000446">
    <property type="entry name" value="Zinc finger protein"/>
    <property type="match status" value="1"/>
</dbReference>
<feature type="compositionally biased region" description="Low complexity" evidence="6">
    <location>
        <begin position="565"/>
        <end position="577"/>
    </location>
</feature>